<comment type="similarity">
    <text evidence="1">Belongs to the BTG family.</text>
</comment>
<dbReference type="SMART" id="SM00099">
    <property type="entry name" value="btg1"/>
    <property type="match status" value="1"/>
</dbReference>
<comment type="caution">
    <text evidence="5">The sequence shown here is derived from an EMBL/GenBank/DDBJ whole genome shotgun (WGS) entry which is preliminary data.</text>
</comment>
<feature type="compositionally biased region" description="Low complexity" evidence="3">
    <location>
        <begin position="207"/>
        <end position="218"/>
    </location>
</feature>
<feature type="compositionally biased region" description="Low complexity" evidence="3">
    <location>
        <begin position="181"/>
        <end position="190"/>
    </location>
</feature>
<dbReference type="PRINTS" id="PR00310">
    <property type="entry name" value="ANTIPRLFBTG1"/>
</dbReference>
<dbReference type="GO" id="GO:0005737">
    <property type="term" value="C:cytoplasm"/>
    <property type="evidence" value="ECO:0007669"/>
    <property type="project" value="TreeGrafter"/>
</dbReference>
<name>A0A3M6TY82_POCDA</name>
<dbReference type="InterPro" id="IPR002087">
    <property type="entry name" value="Anti_prolifrtn"/>
</dbReference>
<dbReference type="PANTHER" id="PTHR17537">
    <property type="entry name" value="TRANSDUCER OF ERBB2 TOB"/>
    <property type="match status" value="1"/>
</dbReference>
<protein>
    <recommendedName>
        <fullName evidence="4">Anti-proliferative protein domain-containing protein</fullName>
    </recommendedName>
</protein>
<evidence type="ECO:0000256" key="3">
    <source>
        <dbReference type="SAM" id="MobiDB-lite"/>
    </source>
</evidence>
<evidence type="ECO:0000313" key="5">
    <source>
        <dbReference type="EMBL" id="RMX46383.1"/>
    </source>
</evidence>
<evidence type="ECO:0000259" key="4">
    <source>
        <dbReference type="SMART" id="SM00099"/>
    </source>
</evidence>
<dbReference type="OrthoDB" id="19928at2759"/>
<keyword evidence="6" id="KW-1185">Reference proteome</keyword>
<evidence type="ECO:0000313" key="6">
    <source>
        <dbReference type="Proteomes" id="UP000275408"/>
    </source>
</evidence>
<dbReference type="Proteomes" id="UP000275408">
    <property type="component" value="Unassembled WGS sequence"/>
</dbReference>
<keyword evidence="2" id="KW-0597">Phosphoprotein</keyword>
<dbReference type="GO" id="GO:0005634">
    <property type="term" value="C:nucleus"/>
    <property type="evidence" value="ECO:0007669"/>
    <property type="project" value="TreeGrafter"/>
</dbReference>
<dbReference type="InterPro" id="IPR036054">
    <property type="entry name" value="BTG-like_sf"/>
</dbReference>
<sequence>MRFAKTMQIYFDSSLCLSLYHPTKLEVENLSETFYIFFNKILVNERPMELEIQVAVNFLIGYLVNKLPRRRVQLFNEEVVKKLTKKFEGHWYPEKPCKGSGYRCLLITDSLDPVLSSAAEASGLSAKDVKANLPEKLCLWIDPQEVSFRIGEQGSVKTIYKAEKKPEAICDETTRWVNLLNGHNSGNSNSPVPFRSQSPPRIMADRSSPVLSSASSSSPSPPLYNSQYMPYNSWSAAEESSLFKFRAKRASPTSLSPNAKEFNYRTPWDNFNYGAQQNSGLDTTRGAFISSSFLDWFNYNEIGNFNTAAQLPILA</sequence>
<gene>
    <name evidence="5" type="ORF">pdam_00000554</name>
</gene>
<accession>A0A3M6TY82</accession>
<feature type="domain" description="Anti-proliferative protein" evidence="4">
    <location>
        <begin position="48"/>
        <end position="153"/>
    </location>
</feature>
<dbReference type="EMBL" id="RCHS01002704">
    <property type="protein sequence ID" value="RMX46383.1"/>
    <property type="molecule type" value="Genomic_DNA"/>
</dbReference>
<feature type="region of interest" description="Disordered" evidence="3">
    <location>
        <begin position="181"/>
        <end position="221"/>
    </location>
</feature>
<organism evidence="5 6">
    <name type="scientific">Pocillopora damicornis</name>
    <name type="common">Cauliflower coral</name>
    <name type="synonym">Millepora damicornis</name>
    <dbReference type="NCBI Taxonomy" id="46731"/>
    <lineage>
        <taxon>Eukaryota</taxon>
        <taxon>Metazoa</taxon>
        <taxon>Cnidaria</taxon>
        <taxon>Anthozoa</taxon>
        <taxon>Hexacorallia</taxon>
        <taxon>Scleractinia</taxon>
        <taxon>Astrocoeniina</taxon>
        <taxon>Pocilloporidae</taxon>
        <taxon>Pocillopora</taxon>
    </lineage>
</organism>
<dbReference type="InterPro" id="IPR015676">
    <property type="entry name" value="Tob1/2"/>
</dbReference>
<dbReference type="AlphaFoldDB" id="A0A3M6TY82"/>
<dbReference type="GO" id="GO:0003714">
    <property type="term" value="F:transcription corepressor activity"/>
    <property type="evidence" value="ECO:0007669"/>
    <property type="project" value="TreeGrafter"/>
</dbReference>
<evidence type="ECO:0000256" key="2">
    <source>
        <dbReference type="ARBA" id="ARBA00022553"/>
    </source>
</evidence>
<reference evidence="5 6" key="1">
    <citation type="journal article" date="2018" name="Sci. Rep.">
        <title>Comparative analysis of the Pocillopora damicornis genome highlights role of immune system in coral evolution.</title>
        <authorList>
            <person name="Cunning R."/>
            <person name="Bay R.A."/>
            <person name="Gillette P."/>
            <person name="Baker A.C."/>
            <person name="Traylor-Knowles N."/>
        </authorList>
    </citation>
    <scope>NUCLEOTIDE SEQUENCE [LARGE SCALE GENOMIC DNA]</scope>
    <source>
        <strain evidence="5">RSMAS</strain>
        <tissue evidence="5">Whole animal</tissue>
    </source>
</reference>
<dbReference type="Gene3D" id="3.90.640.90">
    <property type="entry name" value="Anti-proliferative protein, N-terminal domain"/>
    <property type="match status" value="1"/>
</dbReference>
<proteinExistence type="inferred from homology"/>
<dbReference type="STRING" id="46731.A0A3M6TY82"/>
<dbReference type="Pfam" id="PF07742">
    <property type="entry name" value="BTG"/>
    <property type="match status" value="1"/>
</dbReference>
<dbReference type="SUPFAM" id="SSF160696">
    <property type="entry name" value="BTG domain-like"/>
    <property type="match status" value="1"/>
</dbReference>
<evidence type="ECO:0000256" key="1">
    <source>
        <dbReference type="ARBA" id="ARBA00007989"/>
    </source>
</evidence>
<dbReference type="PANTHER" id="PTHR17537:SF5">
    <property type="entry name" value="TRANSDUCER OF ERBB2, ISOFORM A"/>
    <property type="match status" value="1"/>
</dbReference>